<accession>A0A0W0W409</accession>
<comment type="caution">
    <text evidence="1">The sequence shown here is derived from an EMBL/GenBank/DDBJ whole genome shotgun (WGS) entry which is preliminary data.</text>
</comment>
<keyword evidence="2" id="KW-1185">Reference proteome</keyword>
<dbReference type="SUPFAM" id="SSF51182">
    <property type="entry name" value="RmlC-like cupins"/>
    <property type="match status" value="1"/>
</dbReference>
<dbReference type="Gene3D" id="2.60.120.10">
    <property type="entry name" value="Jelly Rolls"/>
    <property type="match status" value="1"/>
</dbReference>
<protein>
    <recommendedName>
        <fullName evidence="3">Cupin domain protein</fullName>
    </recommendedName>
</protein>
<dbReference type="InterPro" id="IPR014710">
    <property type="entry name" value="RmlC-like_jellyroll"/>
</dbReference>
<organism evidence="1 2">
    <name type="scientific">Legionella maceachernii</name>
    <dbReference type="NCBI Taxonomy" id="466"/>
    <lineage>
        <taxon>Bacteria</taxon>
        <taxon>Pseudomonadati</taxon>
        <taxon>Pseudomonadota</taxon>
        <taxon>Gammaproteobacteria</taxon>
        <taxon>Legionellales</taxon>
        <taxon>Legionellaceae</taxon>
        <taxon>Legionella</taxon>
    </lineage>
</organism>
<name>A0A0W0W409_9GAMM</name>
<dbReference type="Proteomes" id="UP000054908">
    <property type="component" value="Unassembled WGS sequence"/>
</dbReference>
<dbReference type="STRING" id="466.Lmac_1436"/>
<dbReference type="PATRIC" id="fig|466.6.peg.1512"/>
<dbReference type="RefSeq" id="WP_234802498.1">
    <property type="nucleotide sequence ID" value="NZ_CAAAIB010000013.1"/>
</dbReference>
<evidence type="ECO:0008006" key="3">
    <source>
        <dbReference type="Google" id="ProtNLM"/>
    </source>
</evidence>
<evidence type="ECO:0000313" key="1">
    <source>
        <dbReference type="EMBL" id="KTD27188.1"/>
    </source>
</evidence>
<dbReference type="EMBL" id="LNYL01000033">
    <property type="protein sequence ID" value="KTD27188.1"/>
    <property type="molecule type" value="Genomic_DNA"/>
</dbReference>
<evidence type="ECO:0000313" key="2">
    <source>
        <dbReference type="Proteomes" id="UP000054908"/>
    </source>
</evidence>
<reference evidence="1 2" key="1">
    <citation type="submission" date="2015-11" db="EMBL/GenBank/DDBJ databases">
        <title>Genomic analysis of 38 Legionella species identifies large and diverse effector repertoires.</title>
        <authorList>
            <person name="Burstein D."/>
            <person name="Amaro F."/>
            <person name="Zusman T."/>
            <person name="Lifshitz Z."/>
            <person name="Cohen O."/>
            <person name="Gilbert J.A."/>
            <person name="Pupko T."/>
            <person name="Shuman H.A."/>
            <person name="Segal G."/>
        </authorList>
    </citation>
    <scope>NUCLEOTIDE SEQUENCE [LARGE SCALE GENOMIC DNA]</scope>
    <source>
        <strain evidence="1 2">PX-1-G2-E2</strain>
    </source>
</reference>
<dbReference type="InterPro" id="IPR011051">
    <property type="entry name" value="RmlC_Cupin_sf"/>
</dbReference>
<dbReference type="AlphaFoldDB" id="A0A0W0W409"/>
<proteinExistence type="predicted"/>
<sequence length="77" mass="8375">MQKITLSGKGAIWRKLNGEESITPLTAGVSIDIPLGTHFQYRSDAEDLVFICMTMPPWSGSDEASDLGHGAWLPTVK</sequence>
<gene>
    <name evidence="1" type="ORF">Lmac_1436</name>
</gene>